<dbReference type="GO" id="GO:0016491">
    <property type="term" value="F:oxidoreductase activity"/>
    <property type="evidence" value="ECO:0007669"/>
    <property type="project" value="TreeGrafter"/>
</dbReference>
<reference evidence="3" key="1">
    <citation type="journal article" date="2014" name="Genome Announc.">
        <title>Draft genome sequence of Rhodosporidium toruloides CECT1137, an oleaginous yeast of biotechnological interest.</title>
        <authorList>
            <person name="Morin N."/>
            <person name="Calcas X."/>
            <person name="Devillers H."/>
            <person name="Durrens P."/>
            <person name="Sherman D.J."/>
            <person name="Nicaud J.-M."/>
            <person name="Neuveglise C."/>
        </authorList>
    </citation>
    <scope>NUCLEOTIDE SEQUENCE</scope>
    <source>
        <strain evidence="3">CECT1137</strain>
    </source>
</reference>
<dbReference type="PANTHER" id="PTHR43544:SF12">
    <property type="entry name" value="NAD(P)-BINDING ROSSMANN-FOLD SUPERFAMILY PROTEIN"/>
    <property type="match status" value="1"/>
</dbReference>
<evidence type="ECO:0000256" key="2">
    <source>
        <dbReference type="SAM" id="MobiDB-lite"/>
    </source>
</evidence>
<dbReference type="PRINTS" id="PR00081">
    <property type="entry name" value="GDHRDH"/>
</dbReference>
<dbReference type="EMBL" id="LK052944">
    <property type="protein sequence ID" value="CDR44380.1"/>
    <property type="molecule type" value="Genomic_DNA"/>
</dbReference>
<organism evidence="3">
    <name type="scientific">Rhodotorula toruloides</name>
    <name type="common">Yeast</name>
    <name type="synonym">Rhodosporidium toruloides</name>
    <dbReference type="NCBI Taxonomy" id="5286"/>
    <lineage>
        <taxon>Eukaryota</taxon>
        <taxon>Fungi</taxon>
        <taxon>Dikarya</taxon>
        <taxon>Basidiomycota</taxon>
        <taxon>Pucciniomycotina</taxon>
        <taxon>Microbotryomycetes</taxon>
        <taxon>Sporidiobolales</taxon>
        <taxon>Sporidiobolaceae</taxon>
        <taxon>Rhodotorula</taxon>
    </lineage>
</organism>
<dbReference type="InterPro" id="IPR051468">
    <property type="entry name" value="Fungal_SecMetab_SDRs"/>
</dbReference>
<feature type="region of interest" description="Disordered" evidence="2">
    <location>
        <begin position="141"/>
        <end position="160"/>
    </location>
</feature>
<proteinExistence type="inferred from homology"/>
<dbReference type="GO" id="GO:0005737">
    <property type="term" value="C:cytoplasm"/>
    <property type="evidence" value="ECO:0007669"/>
    <property type="project" value="TreeGrafter"/>
</dbReference>
<dbReference type="CDD" id="cd05325">
    <property type="entry name" value="carb_red_sniffer_like_SDR_c"/>
    <property type="match status" value="1"/>
</dbReference>
<gene>
    <name evidence="3" type="ORF">RHTO0S_09e03290g</name>
</gene>
<dbReference type="InterPro" id="IPR036291">
    <property type="entry name" value="NAD(P)-bd_dom_sf"/>
</dbReference>
<evidence type="ECO:0000313" key="3">
    <source>
        <dbReference type="EMBL" id="CDR44380.1"/>
    </source>
</evidence>
<name>A0A061B3H9_RHOTO</name>
<protein>
    <submittedName>
        <fullName evidence="3">RHTO0S09e03290g1_1</fullName>
    </submittedName>
</protein>
<dbReference type="Gene3D" id="3.40.50.720">
    <property type="entry name" value="NAD(P)-binding Rossmann-like Domain"/>
    <property type="match status" value="1"/>
</dbReference>
<accession>A0A061B3H9</accession>
<dbReference type="InterPro" id="IPR002347">
    <property type="entry name" value="SDR_fam"/>
</dbReference>
<sequence>MVASVAVIQGAGGSIGSHLARHLLTRSSLSIVGTSRDPSSAKRAILSGLDGQDVDESRLKVFEVDVREEETIRKAAQEVEKEFGKKSLRLLINASGVLHADKSIREIDSQHLLDSFHLNTFGHLLTFKHFYPLLPQKNDIRNSSSSSSASPEEDPANGVVQPGLGVLASLTARIGSIGDNQKGGWYAYRASKAATNQVIATLQRELSLRSTPSIAVALHPGTVVGTNLSKPWTREEDAGKKEGVHRAEEATGKLLDVIKGLSEQDGGRFLDYAGKEIPW</sequence>
<dbReference type="OrthoDB" id="5296at2759"/>
<dbReference type="SUPFAM" id="SSF51735">
    <property type="entry name" value="NAD(P)-binding Rossmann-fold domains"/>
    <property type="match status" value="1"/>
</dbReference>
<dbReference type="Pfam" id="PF00106">
    <property type="entry name" value="adh_short"/>
    <property type="match status" value="1"/>
</dbReference>
<evidence type="ECO:0000256" key="1">
    <source>
        <dbReference type="ARBA" id="ARBA00006484"/>
    </source>
</evidence>
<dbReference type="PANTHER" id="PTHR43544">
    <property type="entry name" value="SHORT-CHAIN DEHYDROGENASE/REDUCTASE"/>
    <property type="match status" value="1"/>
</dbReference>
<comment type="similarity">
    <text evidence="1">Belongs to the short-chain dehydrogenases/reductases (SDR) family.</text>
</comment>
<dbReference type="AlphaFoldDB" id="A0A061B3H9"/>